<accession>A0A2J0MPZ5</accession>
<name>A0A2J0MPZ5_9BACT</name>
<dbReference type="GO" id="GO:0006400">
    <property type="term" value="P:tRNA modification"/>
    <property type="evidence" value="ECO:0007669"/>
    <property type="project" value="InterPro"/>
</dbReference>
<feature type="non-terminal residue" evidence="2">
    <location>
        <position position="1"/>
    </location>
</feature>
<gene>
    <name evidence="2" type="ORF">COX93_03455</name>
</gene>
<feature type="domain" description="tRNA-guanine(15) transglycosylase-like" evidence="1">
    <location>
        <begin position="2"/>
        <end position="94"/>
    </location>
</feature>
<organism evidence="2 3">
    <name type="scientific">Candidatus Nomurabacteria bacterium CG_4_10_14_0_2_um_filter_30_12</name>
    <dbReference type="NCBI Taxonomy" id="1974727"/>
    <lineage>
        <taxon>Bacteria</taxon>
        <taxon>Candidatus Nomuraibacteriota</taxon>
    </lineage>
</organism>
<dbReference type="PANTHER" id="PTHR46064">
    <property type="entry name" value="QUEUINE TRNA-RIBOSYLTRANSFERASE ACCESSORY SUBUNIT 2"/>
    <property type="match status" value="1"/>
</dbReference>
<proteinExistence type="predicted"/>
<dbReference type="Gene3D" id="3.20.20.105">
    <property type="entry name" value="Queuine tRNA-ribosyltransferase-like"/>
    <property type="match status" value="1"/>
</dbReference>
<sequence>SITNKKYRDDFGPLDEGCGCFTCKNLTPSETEGFRSGYTRAYIAHLFHGKEMLAGTLASIHNLYFITHLVDDIRESIINDTFYKYKEEFLQNYKSR</sequence>
<dbReference type="AlphaFoldDB" id="A0A2J0MPZ5"/>
<dbReference type="Proteomes" id="UP000228547">
    <property type="component" value="Unassembled WGS sequence"/>
</dbReference>
<dbReference type="PANTHER" id="PTHR46064:SF1">
    <property type="entry name" value="QUEUINE TRNA-RIBOSYLTRANSFERASE ACCESSORY SUBUNIT 2"/>
    <property type="match status" value="1"/>
</dbReference>
<comment type="caution">
    <text evidence="2">The sequence shown here is derived from an EMBL/GenBank/DDBJ whole genome shotgun (WGS) entry which is preliminary data.</text>
</comment>
<dbReference type="EMBL" id="PFOY01000053">
    <property type="protein sequence ID" value="PIZ86720.1"/>
    <property type="molecule type" value="Genomic_DNA"/>
</dbReference>
<dbReference type="NCBIfam" id="TIGR00449">
    <property type="entry name" value="tgt_general"/>
    <property type="match status" value="1"/>
</dbReference>
<dbReference type="SUPFAM" id="SSF51713">
    <property type="entry name" value="tRNA-guanine transglycosylase"/>
    <property type="match status" value="1"/>
</dbReference>
<dbReference type="Pfam" id="PF01702">
    <property type="entry name" value="TGT"/>
    <property type="match status" value="1"/>
</dbReference>
<evidence type="ECO:0000313" key="3">
    <source>
        <dbReference type="Proteomes" id="UP000228547"/>
    </source>
</evidence>
<dbReference type="InterPro" id="IPR002616">
    <property type="entry name" value="tRNA_ribo_trans-like"/>
</dbReference>
<reference evidence="3" key="1">
    <citation type="submission" date="2017-09" db="EMBL/GenBank/DDBJ databases">
        <title>Depth-based differentiation of microbial function through sediment-hosted aquifers and enrichment of novel symbionts in the deep terrestrial subsurface.</title>
        <authorList>
            <person name="Probst A.J."/>
            <person name="Ladd B."/>
            <person name="Jarett J.K."/>
            <person name="Geller-Mcgrath D.E."/>
            <person name="Sieber C.M.K."/>
            <person name="Emerson J.B."/>
            <person name="Anantharaman K."/>
            <person name="Thomas B.C."/>
            <person name="Malmstrom R."/>
            <person name="Stieglmeier M."/>
            <person name="Klingl A."/>
            <person name="Woyke T."/>
            <person name="Ryan C.M."/>
            <person name="Banfield J.F."/>
        </authorList>
    </citation>
    <scope>NUCLEOTIDE SEQUENCE [LARGE SCALE GENOMIC DNA]</scope>
</reference>
<dbReference type="InterPro" id="IPR036511">
    <property type="entry name" value="TGT-like_sf"/>
</dbReference>
<evidence type="ECO:0000259" key="1">
    <source>
        <dbReference type="Pfam" id="PF01702"/>
    </source>
</evidence>
<protein>
    <recommendedName>
        <fullName evidence="1">tRNA-guanine(15) transglycosylase-like domain-containing protein</fullName>
    </recommendedName>
</protein>
<evidence type="ECO:0000313" key="2">
    <source>
        <dbReference type="EMBL" id="PIZ86720.1"/>
    </source>
</evidence>
<dbReference type="InterPro" id="IPR050852">
    <property type="entry name" value="Queuine_tRNA-ribosyltrfase"/>
</dbReference>